<comment type="subunit">
    <text evidence="13">Heterodimer of AddA and AddB/RexB.</text>
</comment>
<keyword evidence="10 13" id="KW-0413">Isomerase</keyword>
<dbReference type="InterPro" id="IPR011604">
    <property type="entry name" value="PDDEXK-like_dom_sf"/>
</dbReference>
<dbReference type="SUPFAM" id="SSF52540">
    <property type="entry name" value="P-loop containing nucleoside triphosphate hydrolases"/>
    <property type="match status" value="1"/>
</dbReference>
<gene>
    <name evidence="13 17" type="primary">addA</name>
    <name evidence="17" type="ORF">C7P63_00735</name>
</gene>
<feature type="binding site" evidence="14">
    <location>
        <begin position="33"/>
        <end position="40"/>
    </location>
    <ligand>
        <name>ATP</name>
        <dbReference type="ChEBI" id="CHEBI:30616"/>
    </ligand>
</feature>
<dbReference type="GO" id="GO:0005524">
    <property type="term" value="F:ATP binding"/>
    <property type="evidence" value="ECO:0007669"/>
    <property type="project" value="UniProtKB-UniRule"/>
</dbReference>
<evidence type="ECO:0000313" key="17">
    <source>
        <dbReference type="EMBL" id="RST89636.1"/>
    </source>
</evidence>
<comment type="catalytic activity">
    <reaction evidence="12 13">
        <text>ATP + H2O = ADP + phosphate + H(+)</text>
        <dbReference type="Rhea" id="RHEA:13065"/>
        <dbReference type="ChEBI" id="CHEBI:15377"/>
        <dbReference type="ChEBI" id="CHEBI:15378"/>
        <dbReference type="ChEBI" id="CHEBI:30616"/>
        <dbReference type="ChEBI" id="CHEBI:43474"/>
        <dbReference type="ChEBI" id="CHEBI:456216"/>
        <dbReference type="EC" id="5.6.2.4"/>
    </reaction>
</comment>
<reference evidence="17 18" key="1">
    <citation type="submission" date="2018-03" db="EMBL/GenBank/DDBJ databases">
        <authorList>
            <person name="Gulvik C.A."/>
        </authorList>
    </citation>
    <scope>NUCLEOTIDE SEQUENCE [LARGE SCALE GENOMIC DNA]</scope>
    <source>
        <strain evidence="17 18">JCM 31581</strain>
    </source>
</reference>
<evidence type="ECO:0000259" key="15">
    <source>
        <dbReference type="PROSITE" id="PS51198"/>
    </source>
</evidence>
<dbReference type="EMBL" id="PXZH01000001">
    <property type="protein sequence ID" value="RST89636.1"/>
    <property type="molecule type" value="Genomic_DNA"/>
</dbReference>
<comment type="catalytic activity">
    <reaction evidence="11 13">
        <text>Couples ATP hydrolysis with the unwinding of duplex DNA by translocating in the 3'-5' direction.</text>
        <dbReference type="EC" id="5.6.2.4"/>
    </reaction>
</comment>
<dbReference type="NCBIfam" id="TIGR02785">
    <property type="entry name" value="addA_Gpos"/>
    <property type="match status" value="1"/>
</dbReference>
<evidence type="ECO:0000259" key="16">
    <source>
        <dbReference type="PROSITE" id="PS51217"/>
    </source>
</evidence>
<evidence type="ECO:0000256" key="8">
    <source>
        <dbReference type="ARBA" id="ARBA00023125"/>
    </source>
</evidence>
<evidence type="ECO:0000256" key="2">
    <source>
        <dbReference type="ARBA" id="ARBA00022741"/>
    </source>
</evidence>
<dbReference type="Gene3D" id="3.90.320.10">
    <property type="match status" value="1"/>
</dbReference>
<dbReference type="InterPro" id="IPR014017">
    <property type="entry name" value="DNA_helicase_UvrD-like_C"/>
</dbReference>
<comment type="function">
    <text evidence="13">The heterodimer acts as both an ATP-dependent DNA helicase and an ATP-dependent, dual-direction single-stranded exonuclease. Recognizes the chi site generating a DNA molecule suitable for the initiation of homologous recombination. The AddA nuclease domain is required for chi fragment generation; this subunit has the helicase and 3' -&gt; 5' nuclease activities.</text>
</comment>
<dbReference type="PROSITE" id="PS51217">
    <property type="entry name" value="UVRD_HELICASE_CTER"/>
    <property type="match status" value="1"/>
</dbReference>
<evidence type="ECO:0000256" key="4">
    <source>
        <dbReference type="ARBA" id="ARBA00022801"/>
    </source>
</evidence>
<dbReference type="InterPro" id="IPR014016">
    <property type="entry name" value="UvrD-like_ATP-bd"/>
</dbReference>
<evidence type="ECO:0000256" key="1">
    <source>
        <dbReference type="ARBA" id="ARBA00022722"/>
    </source>
</evidence>
<keyword evidence="1 13" id="KW-0540">Nuclease</keyword>
<keyword evidence="7 13" id="KW-0067">ATP-binding</keyword>
<dbReference type="OrthoDB" id="9810135at2"/>
<dbReference type="PANTHER" id="PTHR11070:SF48">
    <property type="entry name" value="ATP-DEPENDENT HELICASE_NUCLEASE SUBUNIT A"/>
    <property type="match status" value="1"/>
</dbReference>
<accession>A0A3S0A5T4</accession>
<keyword evidence="4 13" id="KW-0378">Hydrolase</keyword>
<dbReference type="InterPro" id="IPR014152">
    <property type="entry name" value="AddA"/>
</dbReference>
<dbReference type="InterPro" id="IPR011335">
    <property type="entry name" value="Restrct_endonuc-II-like"/>
</dbReference>
<dbReference type="Proteomes" id="UP000277864">
    <property type="component" value="Unassembled WGS sequence"/>
</dbReference>
<name>A0A3S0A5T4_9ENTE</name>
<protein>
    <recommendedName>
        <fullName evidence="13">ATP-dependent helicase/nuclease subunit A</fullName>
        <ecNumber evidence="13">3.1.-.-</ecNumber>
        <ecNumber evidence="13">5.6.2.4</ecNumber>
    </recommendedName>
    <alternativeName>
        <fullName evidence="13">ATP-dependent helicase/nuclease AddA</fullName>
    </alternativeName>
    <alternativeName>
        <fullName evidence="13">DNA 3'-5' helicase AddA</fullName>
    </alternativeName>
</protein>
<comment type="similarity">
    <text evidence="13">Belongs to the helicase family. AddA subfamily.</text>
</comment>
<feature type="domain" description="UvrD-like helicase C-terminal" evidence="16">
    <location>
        <begin position="520"/>
        <end position="815"/>
    </location>
</feature>
<evidence type="ECO:0000256" key="13">
    <source>
        <dbReference type="HAMAP-Rule" id="MF_01451"/>
    </source>
</evidence>
<keyword evidence="9 13" id="KW-0234">DNA repair</keyword>
<dbReference type="HAMAP" id="MF_01451">
    <property type="entry name" value="AddA"/>
    <property type="match status" value="1"/>
</dbReference>
<evidence type="ECO:0000256" key="12">
    <source>
        <dbReference type="ARBA" id="ARBA00048988"/>
    </source>
</evidence>
<dbReference type="GO" id="GO:0005829">
    <property type="term" value="C:cytosol"/>
    <property type="evidence" value="ECO:0007669"/>
    <property type="project" value="TreeGrafter"/>
</dbReference>
<dbReference type="PANTHER" id="PTHR11070">
    <property type="entry name" value="UVRD / RECB / PCRA DNA HELICASE FAMILY MEMBER"/>
    <property type="match status" value="1"/>
</dbReference>
<dbReference type="Gene3D" id="3.40.50.300">
    <property type="entry name" value="P-loop containing nucleotide triphosphate hydrolases"/>
    <property type="match status" value="4"/>
</dbReference>
<dbReference type="InterPro" id="IPR027417">
    <property type="entry name" value="P-loop_NTPase"/>
</dbReference>
<comment type="cofactor">
    <cofactor evidence="13">
        <name>Mg(2+)</name>
        <dbReference type="ChEBI" id="CHEBI:18420"/>
    </cofactor>
</comment>
<dbReference type="Pfam" id="PF00580">
    <property type="entry name" value="UvrD-helicase"/>
    <property type="match status" value="1"/>
</dbReference>
<keyword evidence="18" id="KW-1185">Reference proteome</keyword>
<dbReference type="Gene3D" id="1.10.274.50">
    <property type="match status" value="1"/>
</dbReference>
<evidence type="ECO:0000256" key="3">
    <source>
        <dbReference type="ARBA" id="ARBA00022763"/>
    </source>
</evidence>
<evidence type="ECO:0000256" key="9">
    <source>
        <dbReference type="ARBA" id="ARBA00023204"/>
    </source>
</evidence>
<feature type="domain" description="UvrD-like helicase ATP-binding" evidence="15">
    <location>
        <begin position="12"/>
        <end position="492"/>
    </location>
</feature>
<evidence type="ECO:0000256" key="11">
    <source>
        <dbReference type="ARBA" id="ARBA00034617"/>
    </source>
</evidence>
<dbReference type="InterPro" id="IPR038726">
    <property type="entry name" value="PDDEXK_AddAB-type"/>
</dbReference>
<dbReference type="CDD" id="cd18807">
    <property type="entry name" value="SF1_C_UvrD"/>
    <property type="match status" value="1"/>
</dbReference>
<dbReference type="AlphaFoldDB" id="A0A3S0A5T4"/>
<evidence type="ECO:0000256" key="10">
    <source>
        <dbReference type="ARBA" id="ARBA00023235"/>
    </source>
</evidence>
<dbReference type="GO" id="GO:0033202">
    <property type="term" value="C:DNA helicase complex"/>
    <property type="evidence" value="ECO:0007669"/>
    <property type="project" value="TreeGrafter"/>
</dbReference>
<comment type="caution">
    <text evidence="17">The sequence shown here is derived from an EMBL/GenBank/DDBJ whole genome shotgun (WGS) entry which is preliminary data.</text>
</comment>
<keyword evidence="2 13" id="KW-0547">Nucleotide-binding</keyword>
<keyword evidence="6 13" id="KW-0269">Exonuclease</keyword>
<dbReference type="GO" id="GO:0000724">
    <property type="term" value="P:double-strand break repair via homologous recombination"/>
    <property type="evidence" value="ECO:0007669"/>
    <property type="project" value="UniProtKB-UniRule"/>
</dbReference>
<keyword evidence="3 13" id="KW-0227">DNA damage</keyword>
<dbReference type="Pfam" id="PF13361">
    <property type="entry name" value="UvrD_C"/>
    <property type="match status" value="1"/>
</dbReference>
<evidence type="ECO:0000256" key="5">
    <source>
        <dbReference type="ARBA" id="ARBA00022806"/>
    </source>
</evidence>
<dbReference type="Pfam" id="PF12705">
    <property type="entry name" value="PDDEXK_1"/>
    <property type="match status" value="1"/>
</dbReference>
<dbReference type="InterPro" id="IPR000212">
    <property type="entry name" value="DNA_helicase_UvrD/REP"/>
</dbReference>
<organism evidence="17 18">
    <name type="scientific">Vagococcus humatus</name>
    <dbReference type="NCBI Taxonomy" id="1889241"/>
    <lineage>
        <taxon>Bacteria</taxon>
        <taxon>Bacillati</taxon>
        <taxon>Bacillota</taxon>
        <taxon>Bacilli</taxon>
        <taxon>Lactobacillales</taxon>
        <taxon>Enterococcaceae</taxon>
        <taxon>Vagococcus</taxon>
    </lineage>
</organism>
<proteinExistence type="inferred from homology"/>
<dbReference type="GO" id="GO:0043138">
    <property type="term" value="F:3'-5' DNA helicase activity"/>
    <property type="evidence" value="ECO:0007669"/>
    <property type="project" value="UniProtKB-UniRule"/>
</dbReference>
<dbReference type="EC" id="3.1.-.-" evidence="13"/>
<evidence type="ECO:0000313" key="18">
    <source>
        <dbReference type="Proteomes" id="UP000277864"/>
    </source>
</evidence>
<evidence type="ECO:0000256" key="7">
    <source>
        <dbReference type="ARBA" id="ARBA00022840"/>
    </source>
</evidence>
<dbReference type="SUPFAM" id="SSF52980">
    <property type="entry name" value="Restriction endonuclease-like"/>
    <property type="match status" value="1"/>
</dbReference>
<dbReference type="GO" id="GO:0003690">
    <property type="term" value="F:double-stranded DNA binding"/>
    <property type="evidence" value="ECO:0007669"/>
    <property type="project" value="UniProtKB-UniRule"/>
</dbReference>
<keyword evidence="5 13" id="KW-0347">Helicase</keyword>
<evidence type="ECO:0000256" key="6">
    <source>
        <dbReference type="ARBA" id="ARBA00022839"/>
    </source>
</evidence>
<dbReference type="RefSeq" id="WP_125942247.1">
    <property type="nucleotide sequence ID" value="NZ_PXZH01000001.1"/>
</dbReference>
<dbReference type="GO" id="GO:0008408">
    <property type="term" value="F:3'-5' exonuclease activity"/>
    <property type="evidence" value="ECO:0007669"/>
    <property type="project" value="UniProtKB-UniRule"/>
</dbReference>
<sequence length="1257" mass="146434">MTTHIPVKPNNSLFTDSQWQAIYDSGDNLLISASAGSGKTMVLVHRVIEKIKQGTHLDELLIVTYTEAAAKEMKERIQKAIQEAISQETDRDTKQHFIEQIAKIPTANISTLHAFCLQVIRKYYYLIDIDPVFRLLTDETEMLLLEEDVWDELREELYASMQQPFYDLTENFSNDRTDRGLEQLIFTLHNFARSHPDPVAWLTGLSDLYEVPESQLLSDTKIYQEVLKKTLHSTVLSAANQGKLALSLVDGEEQLLKVKEMLQKEQHLMDNLLQYIETDQLDQAYEAVTGFEYDRFNGPRKNAKNEAYYDSLKDLFEQVKPLRNQNKETIQKLADTFFKAPPKKLLEIMAQSKDRVATLSLVSIEFYQRFKRRKKELNLVDFNDLEHFTLDILATSGEQGLEPSEASHYYREKFSEVLVDEYQDINQLQESLLYWLRTPEPEPGNLFMVGDVKQSIYSFRLADPSLFIAKYQKFGENQSGRRILLQENFRSRKEVLSFTNFVFTQLMDEAVGQIAYDQSAELVNGFTEFPESDQFQVEMLLYEKGAEVTEDVADLTIDFELDDKTEGETQLVGRKIQELVTSGYLIYDKKLKEQRPVRYKDIVLLTPTKKNNLVLLDQFNQLGIPLHVNDTQNYFQATEIQTMVSLLQIIDNPYQDIPFVSVLRSPIVGLKENDLGIIRLYEKEHDFYQAVLAYLKEAEPDQPRYQKLRRFHILFTDWRELARRNQLGQLIWRIYEDTGFLDFVAGLPAGKQRQANLHALYHRANAYEEMSFKGLFQFVRFIEKMQEKNKDLAEPTTMSEDEDAVRVMTIHASKGLEFPVVFVLDMSRQFNTQDLKTRYVLDDKLGAGIDYIDTAAREVYESLPKMALKVFKRQKLLAEEMRKLYVALTRAEQKLFLVGTVASQEKAWQRWCQVGEAHQRVLPEDIRLKCQNLLDWVGYTLVRHEIADNMQQEYPVIKLADLYHYPVSFQIKFYQPQDIAKLANSKENLDQSAVLLDRKDLDERLYQQAYKRLTYHYPYQLASQTTSYQSVSEIKRVFEDPDNVDLLSLDLQERQPRGKNRFTEEQLAVPKFLSQKKQVTAAEIGTATHLLLQQVPLDKTPDEQLFVTLAQQLIEQKIMSEEVVQHIDFSQLVAFFNSEFGQFMVEHHQHIVREQPFSMLMRPENLFQDYPENEQDDVLIHGIIDGYIQLPDQLILYDYKTDFVNPSNLSENLLTLKKRYQGQLYLYKQALEKATGKPVTSVRLILLQANQALEMLT</sequence>
<dbReference type="EC" id="5.6.2.4" evidence="13"/>
<dbReference type="PROSITE" id="PS51198">
    <property type="entry name" value="UVRD_HELICASE_ATP_BIND"/>
    <property type="match status" value="1"/>
</dbReference>
<keyword evidence="8 13" id="KW-0238">DNA-binding</keyword>
<dbReference type="GO" id="GO:0016887">
    <property type="term" value="F:ATP hydrolysis activity"/>
    <property type="evidence" value="ECO:0007669"/>
    <property type="project" value="RHEA"/>
</dbReference>
<evidence type="ECO:0000256" key="14">
    <source>
        <dbReference type="PROSITE-ProRule" id="PRU00560"/>
    </source>
</evidence>